<dbReference type="Gene3D" id="3.40.630.30">
    <property type="match status" value="1"/>
</dbReference>
<reference evidence="2 3" key="1">
    <citation type="journal article" date="2012" name="Int. J. Syst. Evol. Microbiol.">
        <title>Vibrio caribbeanicus sp. nov., isolated from the marine sponge Scleritoderma cyanea.</title>
        <authorList>
            <person name="Hoffmann M."/>
            <person name="Monday S.R."/>
            <person name="Allard M.W."/>
            <person name="Strain E.A."/>
            <person name="Whittaker P."/>
            <person name="Naum M."/>
            <person name="McCarthy P.J."/>
            <person name="Lopez J.V."/>
            <person name="Fischer M."/>
            <person name="Brown E.W."/>
        </authorList>
    </citation>
    <scope>NUCLEOTIDE SEQUENCE [LARGE SCALE GENOMIC DNA]</scope>
    <source>
        <strain evidence="3">CIP 102891 / ATCC 33934</strain>
    </source>
</reference>
<feature type="domain" description="N-acetyltransferase" evidence="1">
    <location>
        <begin position="1"/>
        <end position="127"/>
    </location>
</feature>
<dbReference type="SUPFAM" id="SSF55729">
    <property type="entry name" value="Acyl-CoA N-acyltransferases (Nat)"/>
    <property type="match status" value="1"/>
</dbReference>
<protein>
    <submittedName>
        <fullName evidence="2">Acetyltransferase</fullName>
    </submittedName>
</protein>
<comment type="caution">
    <text evidence="2">The sequence shown here is derived from an EMBL/GenBank/DDBJ whole genome shotgun (WGS) entry which is preliminary data.</text>
</comment>
<dbReference type="STRING" id="675816.VIA_000505"/>
<dbReference type="InterPro" id="IPR000182">
    <property type="entry name" value="GNAT_dom"/>
</dbReference>
<dbReference type="InterPro" id="IPR016181">
    <property type="entry name" value="Acyl_CoA_acyltransferase"/>
</dbReference>
<evidence type="ECO:0000259" key="1">
    <source>
        <dbReference type="PROSITE" id="PS51186"/>
    </source>
</evidence>
<sequence length="144" mass="16620">MQIEQLDPMKLPLVTRLYKSFYPSGKAKKDELTLVGYMENQMAVVVRFRAIEQYRLLTGMLVIPDFRGRGLGHELMCYCSQHVLAEGDYCFAYQHLEGFYAQHGFKTVDCQELPNSLKGLYDRYTRTKALVPMKYLVSESSLGM</sequence>
<dbReference type="EMBL" id="AFWH01000014">
    <property type="protein sequence ID" value="EGU52102.1"/>
    <property type="molecule type" value="Genomic_DNA"/>
</dbReference>
<dbReference type="Pfam" id="PF13508">
    <property type="entry name" value="Acetyltransf_7"/>
    <property type="match status" value="1"/>
</dbReference>
<dbReference type="Proteomes" id="UP000002817">
    <property type="component" value="Unassembled WGS sequence"/>
</dbReference>
<dbReference type="RefSeq" id="WP_004416753.1">
    <property type="nucleotide sequence ID" value="NZ_ACZV01000003.1"/>
</dbReference>
<evidence type="ECO:0000313" key="3">
    <source>
        <dbReference type="Proteomes" id="UP000002817"/>
    </source>
</evidence>
<organism evidence="2 3">
    <name type="scientific">Vibrio orientalis CIP 102891 = ATCC 33934</name>
    <dbReference type="NCBI Taxonomy" id="675816"/>
    <lineage>
        <taxon>Bacteria</taxon>
        <taxon>Pseudomonadati</taxon>
        <taxon>Pseudomonadota</taxon>
        <taxon>Gammaproteobacteria</taxon>
        <taxon>Vibrionales</taxon>
        <taxon>Vibrionaceae</taxon>
        <taxon>Vibrio</taxon>
        <taxon>Vibrio oreintalis group</taxon>
    </lineage>
</organism>
<dbReference type="eggNOG" id="COG3153">
    <property type="taxonomic scope" value="Bacteria"/>
</dbReference>
<name>F9SQ45_VIBOR</name>
<dbReference type="AlphaFoldDB" id="F9SQ45"/>
<dbReference type="OrthoDB" id="7845888at2"/>
<dbReference type="PATRIC" id="fig|675816.5.peg.1068"/>
<evidence type="ECO:0000313" key="2">
    <source>
        <dbReference type="EMBL" id="EGU52102.1"/>
    </source>
</evidence>
<keyword evidence="2" id="KW-0808">Transferase</keyword>
<dbReference type="GO" id="GO:0016747">
    <property type="term" value="F:acyltransferase activity, transferring groups other than amino-acyl groups"/>
    <property type="evidence" value="ECO:0007669"/>
    <property type="project" value="InterPro"/>
</dbReference>
<proteinExistence type="predicted"/>
<gene>
    <name evidence="2" type="ORF">VIOR3934_06354</name>
</gene>
<dbReference type="CDD" id="cd04301">
    <property type="entry name" value="NAT_SF"/>
    <property type="match status" value="1"/>
</dbReference>
<accession>F9SQ45</accession>
<dbReference type="PROSITE" id="PS51186">
    <property type="entry name" value="GNAT"/>
    <property type="match status" value="1"/>
</dbReference>